<evidence type="ECO:0000313" key="1">
    <source>
        <dbReference type="EMBL" id="SJK98793.1"/>
    </source>
</evidence>
<dbReference type="Proteomes" id="UP000219338">
    <property type="component" value="Unassembled WGS sequence"/>
</dbReference>
<name>A0A284QQS6_ARMOS</name>
<dbReference type="EMBL" id="FUEG01000001">
    <property type="protein sequence ID" value="SJK98793.1"/>
    <property type="molecule type" value="Genomic_DNA"/>
</dbReference>
<keyword evidence="2" id="KW-1185">Reference proteome</keyword>
<sequence>MATLLDLGVFGGFFDRRYGQVMASIYVIPEGLSLPITLCLQLVTGSIFRPITTHIYVDPPDY</sequence>
<dbReference type="AlphaFoldDB" id="A0A284QQS6"/>
<reference evidence="2" key="1">
    <citation type="journal article" date="2017" name="Nat. Ecol. Evol.">
        <title>Genome expansion and lineage-specific genetic innovations in the forest pathogenic fungi Armillaria.</title>
        <authorList>
            <person name="Sipos G."/>
            <person name="Prasanna A.N."/>
            <person name="Walter M.C."/>
            <person name="O'Connor E."/>
            <person name="Balint B."/>
            <person name="Krizsan K."/>
            <person name="Kiss B."/>
            <person name="Hess J."/>
            <person name="Varga T."/>
            <person name="Slot J."/>
            <person name="Riley R."/>
            <person name="Boka B."/>
            <person name="Rigling D."/>
            <person name="Barry K."/>
            <person name="Lee J."/>
            <person name="Mihaltcheva S."/>
            <person name="LaButti K."/>
            <person name="Lipzen A."/>
            <person name="Waldron R."/>
            <person name="Moloney N.M."/>
            <person name="Sperisen C."/>
            <person name="Kredics L."/>
            <person name="Vagvoelgyi C."/>
            <person name="Patrignani A."/>
            <person name="Fitzpatrick D."/>
            <person name="Nagy I."/>
            <person name="Doyle S."/>
            <person name="Anderson J.B."/>
            <person name="Grigoriev I.V."/>
            <person name="Gueldener U."/>
            <person name="Muensterkoetter M."/>
            <person name="Nagy L.G."/>
        </authorList>
    </citation>
    <scope>NUCLEOTIDE SEQUENCE [LARGE SCALE GENOMIC DNA]</scope>
    <source>
        <strain evidence="2">C18/9</strain>
    </source>
</reference>
<proteinExistence type="predicted"/>
<organism evidence="1 2">
    <name type="scientific">Armillaria ostoyae</name>
    <name type="common">Armillaria root rot fungus</name>
    <dbReference type="NCBI Taxonomy" id="47428"/>
    <lineage>
        <taxon>Eukaryota</taxon>
        <taxon>Fungi</taxon>
        <taxon>Dikarya</taxon>
        <taxon>Basidiomycota</taxon>
        <taxon>Agaricomycotina</taxon>
        <taxon>Agaricomycetes</taxon>
        <taxon>Agaricomycetidae</taxon>
        <taxon>Agaricales</taxon>
        <taxon>Marasmiineae</taxon>
        <taxon>Physalacriaceae</taxon>
        <taxon>Armillaria</taxon>
    </lineage>
</organism>
<protein>
    <submittedName>
        <fullName evidence="1">Uncharacterized protein</fullName>
    </submittedName>
</protein>
<evidence type="ECO:0000313" key="2">
    <source>
        <dbReference type="Proteomes" id="UP000219338"/>
    </source>
</evidence>
<accession>A0A284QQS6</accession>
<gene>
    <name evidence="1" type="ORF">ARMOST_02062</name>
</gene>